<dbReference type="Gene3D" id="3.40.50.300">
    <property type="entry name" value="P-loop containing nucleotide triphosphate hydrolases"/>
    <property type="match status" value="1"/>
</dbReference>
<dbReference type="PANTHER" id="PTHR32182">
    <property type="entry name" value="DNA REPLICATION AND REPAIR PROTEIN RECF"/>
    <property type="match status" value="1"/>
</dbReference>
<accession>A0A928ZYY2</accession>
<organism evidence="3 4">
    <name type="scientific">Leptolyngbya cf. ectocarpi LEGE 11479</name>
    <dbReference type="NCBI Taxonomy" id="1828722"/>
    <lineage>
        <taxon>Bacteria</taxon>
        <taxon>Bacillati</taxon>
        <taxon>Cyanobacteriota</taxon>
        <taxon>Cyanophyceae</taxon>
        <taxon>Leptolyngbyales</taxon>
        <taxon>Leptolyngbyaceae</taxon>
        <taxon>Leptolyngbya group</taxon>
        <taxon>Leptolyngbya</taxon>
    </lineage>
</organism>
<dbReference type="InterPro" id="IPR003593">
    <property type="entry name" value="AAA+_ATPase"/>
</dbReference>
<gene>
    <name evidence="3" type="ORF">IQ260_25500</name>
</gene>
<evidence type="ECO:0000259" key="2">
    <source>
        <dbReference type="SMART" id="SM00382"/>
    </source>
</evidence>
<feature type="coiled-coil region" evidence="1">
    <location>
        <begin position="399"/>
        <end position="457"/>
    </location>
</feature>
<evidence type="ECO:0000313" key="3">
    <source>
        <dbReference type="EMBL" id="MBE9070001.1"/>
    </source>
</evidence>
<name>A0A928ZYY2_LEPEC</name>
<dbReference type="AlphaFoldDB" id="A0A928ZYY2"/>
<dbReference type="RefSeq" id="WP_193995885.1">
    <property type="nucleotide sequence ID" value="NZ_JADEXP010000356.1"/>
</dbReference>
<dbReference type="SMART" id="SM00382">
    <property type="entry name" value="AAA"/>
    <property type="match status" value="1"/>
</dbReference>
<dbReference type="InterPro" id="IPR027417">
    <property type="entry name" value="P-loop_NTPase"/>
</dbReference>
<protein>
    <submittedName>
        <fullName evidence="3">AAA family ATPase</fullName>
    </submittedName>
</protein>
<dbReference type="Proteomes" id="UP000615026">
    <property type="component" value="Unassembled WGS sequence"/>
</dbReference>
<proteinExistence type="predicted"/>
<dbReference type="InterPro" id="IPR003959">
    <property type="entry name" value="ATPase_AAA_core"/>
</dbReference>
<feature type="domain" description="AAA+ ATPase" evidence="2">
    <location>
        <begin position="28"/>
        <end position="372"/>
    </location>
</feature>
<reference evidence="3" key="1">
    <citation type="submission" date="2020-10" db="EMBL/GenBank/DDBJ databases">
        <authorList>
            <person name="Castelo-Branco R."/>
            <person name="Eusebio N."/>
            <person name="Adriana R."/>
            <person name="Vieira A."/>
            <person name="Brugerolle De Fraissinette N."/>
            <person name="Rezende De Castro R."/>
            <person name="Schneider M.P."/>
            <person name="Vasconcelos V."/>
            <person name="Leao P.N."/>
        </authorList>
    </citation>
    <scope>NUCLEOTIDE SEQUENCE</scope>
    <source>
        <strain evidence="3">LEGE 11479</strain>
    </source>
</reference>
<evidence type="ECO:0000256" key="1">
    <source>
        <dbReference type="SAM" id="Coils"/>
    </source>
</evidence>
<dbReference type="GO" id="GO:0006302">
    <property type="term" value="P:double-strand break repair"/>
    <property type="evidence" value="ECO:0007669"/>
    <property type="project" value="TreeGrafter"/>
</dbReference>
<comment type="caution">
    <text evidence="3">The sequence shown here is derived from an EMBL/GenBank/DDBJ whole genome shotgun (WGS) entry which is preliminary data.</text>
</comment>
<dbReference type="GO" id="GO:0016887">
    <property type="term" value="F:ATP hydrolysis activity"/>
    <property type="evidence" value="ECO:0007669"/>
    <property type="project" value="InterPro"/>
</dbReference>
<dbReference type="Pfam" id="PF13304">
    <property type="entry name" value="AAA_21"/>
    <property type="match status" value="1"/>
</dbReference>
<dbReference type="EMBL" id="JADEXP010000356">
    <property type="protein sequence ID" value="MBE9070001.1"/>
    <property type="molecule type" value="Genomic_DNA"/>
</dbReference>
<keyword evidence="1" id="KW-0175">Coiled coil</keyword>
<dbReference type="SUPFAM" id="SSF52540">
    <property type="entry name" value="P-loop containing nucleoside triphosphate hydrolases"/>
    <property type="match status" value="1"/>
</dbReference>
<dbReference type="GO" id="GO:0000731">
    <property type="term" value="P:DNA synthesis involved in DNA repair"/>
    <property type="evidence" value="ECO:0007669"/>
    <property type="project" value="TreeGrafter"/>
</dbReference>
<evidence type="ECO:0000313" key="4">
    <source>
        <dbReference type="Proteomes" id="UP000615026"/>
    </source>
</evidence>
<dbReference type="PANTHER" id="PTHR32182:SF23">
    <property type="entry name" value="ATP BINDING PROTEIN"/>
    <property type="match status" value="1"/>
</dbReference>
<keyword evidence="4" id="KW-1185">Reference proteome</keyword>
<sequence>MEIKRVTLNNIGPFDTLEISIAPTEKNLSNITVFVGNNGAGKTSVLQALATSLSWIVARLRTEKGNGNIIPEDAILNSANTAKVEIALCDSFELSSQSKQSDPRNQFKWSITKTRKGRKAKFTSDLQDCTRLANHYRSLLSDNGQASLPLIAFYPTERVVLDIPLKIRAKHTFLQLDGYDNALSQGVDFRRFFEWFREREDTENESGIPEDWLNQLKPIIGNDQDVWQRLNELNASAKDRQLTAVRTAIGQFMPHMDNLRVRRKPRLHMAIDKNSETLNVAQLSQGEKSLMALVGDIARRLAMLNPSLENPLTGDGIILIDEVDLHLHPSWQRSLCDRLIETFPNCQFVLTTYSPLVISDCKDVLAYTLTDGELQELPSQYGQDANTVLLDVMDTSIRNEKVDAELNDLLDAIQDANLSQAKRLLSELTAELPANHLELVKAKLLIYKQELRHANDK</sequence>
<dbReference type="GO" id="GO:0005524">
    <property type="term" value="F:ATP binding"/>
    <property type="evidence" value="ECO:0007669"/>
    <property type="project" value="InterPro"/>
</dbReference>